<name>A0ABY2PG55_9ACTN</name>
<evidence type="ECO:0000313" key="3">
    <source>
        <dbReference type="Proteomes" id="UP000306274"/>
    </source>
</evidence>
<reference evidence="2 3" key="1">
    <citation type="submission" date="2019-04" db="EMBL/GenBank/DDBJ databases">
        <title>Streptomyces rhizosphaericola sp. nov., an actinobacterium isolated from the wheat rhizosphere.</title>
        <authorList>
            <person name="Vargas Hoyos H.A."/>
            <person name="Santos S.N."/>
            <person name="Genuario D.B."/>
            <person name="Melo I.S."/>
            <person name="Da Silva L.J."/>
            <person name="Da Silva F.S.P."/>
            <person name="Zucchi T.D."/>
        </authorList>
    </citation>
    <scope>NUCLEOTIDE SEQUENCE [LARGE SCALE GENOMIC DNA]</scope>
    <source>
        <strain evidence="2 3">1AS2c</strain>
    </source>
</reference>
<accession>A0ABY2PG55</accession>
<feature type="compositionally biased region" description="Polar residues" evidence="1">
    <location>
        <begin position="72"/>
        <end position="83"/>
    </location>
</feature>
<evidence type="ECO:0000313" key="2">
    <source>
        <dbReference type="EMBL" id="TGZ10039.1"/>
    </source>
</evidence>
<dbReference type="EMBL" id="SRZK01000093">
    <property type="protein sequence ID" value="TGZ10039.1"/>
    <property type="molecule type" value="Genomic_DNA"/>
</dbReference>
<protein>
    <submittedName>
        <fullName evidence="2">Uncharacterized protein</fullName>
    </submittedName>
</protein>
<gene>
    <name evidence="2" type="ORF">E5Z02_11980</name>
</gene>
<proteinExistence type="predicted"/>
<organism evidence="2 3">
    <name type="scientific">Streptomyces rhizosphaericola</name>
    <dbReference type="NCBI Taxonomy" id="2564098"/>
    <lineage>
        <taxon>Bacteria</taxon>
        <taxon>Bacillati</taxon>
        <taxon>Actinomycetota</taxon>
        <taxon>Actinomycetes</taxon>
        <taxon>Kitasatosporales</taxon>
        <taxon>Streptomycetaceae</taxon>
        <taxon>Streptomyces</taxon>
    </lineage>
</organism>
<evidence type="ECO:0000256" key="1">
    <source>
        <dbReference type="SAM" id="MobiDB-lite"/>
    </source>
</evidence>
<keyword evidence="3" id="KW-1185">Reference proteome</keyword>
<comment type="caution">
    <text evidence="2">The sequence shown here is derived from an EMBL/GenBank/DDBJ whole genome shotgun (WGS) entry which is preliminary data.</text>
</comment>
<sequence>MSLDVVPRTLPGPPLRPRLGRRWVAPPPEIRNGSQEPGAGVRESGVGGRESEAGNPEPGTGIRSPGRAGRQTRCQRAGTTSGVQPGWAVCAWRQRKVEPPYVTVEPTA</sequence>
<dbReference type="Proteomes" id="UP000306274">
    <property type="component" value="Unassembled WGS sequence"/>
</dbReference>
<feature type="region of interest" description="Disordered" evidence="1">
    <location>
        <begin position="1"/>
        <end position="84"/>
    </location>
</feature>